<dbReference type="AlphaFoldDB" id="A0A2K5M942"/>
<evidence type="ECO:0000313" key="3">
    <source>
        <dbReference type="Ensembl" id="ENSCATP00000021720.1"/>
    </source>
</evidence>
<keyword evidence="2" id="KW-0812">Transmembrane</keyword>
<organism evidence="3 4">
    <name type="scientific">Cercocebus atys</name>
    <name type="common">Sooty mangabey</name>
    <name type="synonym">Cercocebus torquatus atys</name>
    <dbReference type="NCBI Taxonomy" id="9531"/>
    <lineage>
        <taxon>Eukaryota</taxon>
        <taxon>Metazoa</taxon>
        <taxon>Chordata</taxon>
        <taxon>Craniata</taxon>
        <taxon>Vertebrata</taxon>
        <taxon>Euteleostomi</taxon>
        <taxon>Mammalia</taxon>
        <taxon>Eutheria</taxon>
        <taxon>Euarchontoglires</taxon>
        <taxon>Primates</taxon>
        <taxon>Haplorrhini</taxon>
        <taxon>Catarrhini</taxon>
        <taxon>Cercopithecidae</taxon>
        <taxon>Cercopithecinae</taxon>
        <taxon>Cercocebus</taxon>
    </lineage>
</organism>
<dbReference type="GeneTree" id="ENSGT00910000147730"/>
<feature type="region of interest" description="Disordered" evidence="1">
    <location>
        <begin position="1"/>
        <end position="23"/>
    </location>
</feature>
<dbReference type="OMA" id="PWTGASK"/>
<keyword evidence="4" id="KW-1185">Reference proteome</keyword>
<proteinExistence type="predicted"/>
<accession>A0A2K5M942</accession>
<dbReference type="Proteomes" id="UP000233060">
    <property type="component" value="Unassembled WGS sequence"/>
</dbReference>
<dbReference type="PANTHER" id="PTHR46254">
    <property type="entry name" value="PROTEIN GVQW1-RELATED"/>
    <property type="match status" value="1"/>
</dbReference>
<name>A0A2K5M942_CERAT</name>
<evidence type="ECO:0000256" key="1">
    <source>
        <dbReference type="SAM" id="MobiDB-lite"/>
    </source>
</evidence>
<dbReference type="PANTHER" id="PTHR46254:SF3">
    <property type="entry name" value="SECRETED PROTEIN"/>
    <property type="match status" value="1"/>
</dbReference>
<protein>
    <submittedName>
        <fullName evidence="3">Uncharacterized protein</fullName>
    </submittedName>
</protein>
<keyword evidence="2" id="KW-0472">Membrane</keyword>
<feature type="transmembrane region" description="Helical" evidence="2">
    <location>
        <begin position="67"/>
        <end position="85"/>
    </location>
</feature>
<reference evidence="3" key="2">
    <citation type="submission" date="2025-09" db="UniProtKB">
        <authorList>
            <consortium name="Ensembl"/>
        </authorList>
    </citation>
    <scope>IDENTIFICATION</scope>
</reference>
<sequence>MEEGKGTVTEGARAGWRGLKDPDRPWTEASKETYVKLEPKTIPTLALDSFLLPCHGSPLFPWLTPTLASLFFPSYPLLFFFFFFLRRSFTLVAQAGVQWHDLGSLQPPASGFK</sequence>
<dbReference type="Bgee" id="ENSCATG00000034566">
    <property type="expression patterns" value="Expressed in multicellular organism"/>
</dbReference>
<evidence type="ECO:0000313" key="4">
    <source>
        <dbReference type="Proteomes" id="UP000233060"/>
    </source>
</evidence>
<evidence type="ECO:0000256" key="2">
    <source>
        <dbReference type="SAM" id="Phobius"/>
    </source>
</evidence>
<reference evidence="3" key="1">
    <citation type="submission" date="2025-08" db="UniProtKB">
        <authorList>
            <consortium name="Ensembl"/>
        </authorList>
    </citation>
    <scope>IDENTIFICATION</scope>
</reference>
<dbReference type="Ensembl" id="ENSCATT00000045923.1">
    <property type="protein sequence ID" value="ENSCATP00000021720.1"/>
    <property type="gene ID" value="ENSCATG00000034566.1"/>
</dbReference>
<keyword evidence="2" id="KW-1133">Transmembrane helix</keyword>